<keyword evidence="5 10" id="KW-0813">Transport</keyword>
<dbReference type="InterPro" id="IPR029046">
    <property type="entry name" value="LolA/LolB/LppX"/>
</dbReference>
<dbReference type="InterPro" id="IPR018323">
    <property type="entry name" value="OM_lipoprot_carrier_LolA_Pbac"/>
</dbReference>
<dbReference type="GO" id="GO:0042953">
    <property type="term" value="P:lipoprotein transport"/>
    <property type="evidence" value="ECO:0007669"/>
    <property type="project" value="InterPro"/>
</dbReference>
<keyword evidence="11" id="KW-0449">Lipoprotein</keyword>
<evidence type="ECO:0000256" key="1">
    <source>
        <dbReference type="ARBA" id="ARBA00004418"/>
    </source>
</evidence>
<organism evidence="11 12">
    <name type="scientific">Halotalea alkalilenta</name>
    <dbReference type="NCBI Taxonomy" id="376489"/>
    <lineage>
        <taxon>Bacteria</taxon>
        <taxon>Pseudomonadati</taxon>
        <taxon>Pseudomonadota</taxon>
        <taxon>Gammaproteobacteria</taxon>
        <taxon>Oceanospirillales</taxon>
        <taxon>Halomonadaceae</taxon>
        <taxon>Halotalea</taxon>
    </lineage>
</organism>
<keyword evidence="8 10" id="KW-0653">Protein transport</keyword>
<accession>A0A172YI06</accession>
<dbReference type="RefSeq" id="WP_064123532.1">
    <property type="nucleotide sequence ID" value="NZ_CP015243.1"/>
</dbReference>
<dbReference type="PANTHER" id="PTHR35869:SF1">
    <property type="entry name" value="OUTER-MEMBRANE LIPOPROTEIN CARRIER PROTEIN"/>
    <property type="match status" value="1"/>
</dbReference>
<comment type="subunit">
    <text evidence="3 10">Monomer.</text>
</comment>
<dbReference type="NCBIfam" id="TIGR00547">
    <property type="entry name" value="lolA"/>
    <property type="match status" value="1"/>
</dbReference>
<protein>
    <recommendedName>
        <fullName evidence="4 10">Outer-membrane lipoprotein carrier protein</fullName>
    </recommendedName>
</protein>
<evidence type="ECO:0000256" key="7">
    <source>
        <dbReference type="ARBA" id="ARBA00022764"/>
    </source>
</evidence>
<dbReference type="STRING" id="376489.A5892_15370"/>
<keyword evidence="7 10" id="KW-0574">Periplasm</keyword>
<evidence type="ECO:0000256" key="4">
    <source>
        <dbReference type="ARBA" id="ARBA00014035"/>
    </source>
</evidence>
<dbReference type="GO" id="GO:0030288">
    <property type="term" value="C:outer membrane-bounded periplasmic space"/>
    <property type="evidence" value="ECO:0007669"/>
    <property type="project" value="TreeGrafter"/>
</dbReference>
<dbReference type="KEGG" id="haa:A5892_15370"/>
<evidence type="ECO:0000256" key="2">
    <source>
        <dbReference type="ARBA" id="ARBA00007615"/>
    </source>
</evidence>
<evidence type="ECO:0000256" key="10">
    <source>
        <dbReference type="HAMAP-Rule" id="MF_00240"/>
    </source>
</evidence>
<keyword evidence="6 10" id="KW-0732">Signal</keyword>
<sequence length="214" mass="23288" precursor="true">MIQTRIPAARLLLGLGVALCASSPALAQTDPASRLTELLEPLHTYSADFQQRVQGDDGQSLQDASGHMWLARPGKFRWEVNAPYSQTVVSDGAQVYMYDPDLEQVTVRDLDPKVTSTPALLLSGSAGELTSNYGVSMRAQGDTEIFSLSPRGNDSLFESLEMTFQGQRLTGLDLVDATGQRTEIGFDSIEQNGSVDDSRFAFQIPEGADVIREQ</sequence>
<evidence type="ECO:0000256" key="8">
    <source>
        <dbReference type="ARBA" id="ARBA00022927"/>
    </source>
</evidence>
<keyword evidence="9 10" id="KW-0143">Chaperone</keyword>
<evidence type="ECO:0000256" key="9">
    <source>
        <dbReference type="ARBA" id="ARBA00023186"/>
    </source>
</evidence>
<keyword evidence="12" id="KW-1185">Reference proteome</keyword>
<dbReference type="InterPro" id="IPR004564">
    <property type="entry name" value="OM_lipoprot_carrier_LolA-like"/>
</dbReference>
<comment type="subcellular location">
    <subcellularLocation>
        <location evidence="1 10">Periplasm</location>
    </subcellularLocation>
</comment>
<evidence type="ECO:0000256" key="3">
    <source>
        <dbReference type="ARBA" id="ARBA00011245"/>
    </source>
</evidence>
<feature type="chain" id="PRO_5009001690" description="Outer-membrane lipoprotein carrier protein" evidence="10">
    <location>
        <begin position="28"/>
        <end position="214"/>
    </location>
</feature>
<evidence type="ECO:0000313" key="11">
    <source>
        <dbReference type="EMBL" id="ANF58675.1"/>
    </source>
</evidence>
<dbReference type="AlphaFoldDB" id="A0A172YI06"/>
<name>A0A172YI06_9GAMM</name>
<proteinExistence type="inferred from homology"/>
<reference evidence="11 12" key="1">
    <citation type="submission" date="2016-04" db="EMBL/GenBank/DDBJ databases">
        <title>Complete Genome Sequence of Halotalea alkalilenta IHB B 13600.</title>
        <authorList>
            <person name="Swarnkar M.K."/>
            <person name="Sharma A."/>
            <person name="Kaushal K."/>
            <person name="Soni R."/>
            <person name="Rana S."/>
            <person name="Singh A.K."/>
            <person name="Gulati A."/>
        </authorList>
    </citation>
    <scope>NUCLEOTIDE SEQUENCE [LARGE SCALE GENOMIC DNA]</scope>
    <source>
        <strain evidence="11 12">IHB B 13600</strain>
    </source>
</reference>
<dbReference type="PANTHER" id="PTHR35869">
    <property type="entry name" value="OUTER-MEMBRANE LIPOPROTEIN CARRIER PROTEIN"/>
    <property type="match status" value="1"/>
</dbReference>
<comment type="function">
    <text evidence="10">Participates in the translocation of lipoproteins from the inner membrane to the outer membrane. Only forms a complex with a lipoprotein if the residue after the N-terminal Cys is not an aspartate (The Asp acts as a targeting signal to indicate that the lipoprotein should stay in the inner membrane).</text>
</comment>
<feature type="signal peptide" evidence="10">
    <location>
        <begin position="1"/>
        <end position="27"/>
    </location>
</feature>
<dbReference type="Pfam" id="PF03548">
    <property type="entry name" value="LolA"/>
    <property type="match status" value="1"/>
</dbReference>
<evidence type="ECO:0000256" key="6">
    <source>
        <dbReference type="ARBA" id="ARBA00022729"/>
    </source>
</evidence>
<dbReference type="EMBL" id="CP015243">
    <property type="protein sequence ID" value="ANF58675.1"/>
    <property type="molecule type" value="Genomic_DNA"/>
</dbReference>
<gene>
    <name evidence="10" type="primary">lolA</name>
    <name evidence="11" type="ORF">A5892_15370</name>
</gene>
<dbReference type="Proteomes" id="UP000077875">
    <property type="component" value="Chromosome"/>
</dbReference>
<dbReference type="HAMAP" id="MF_00240">
    <property type="entry name" value="LolA"/>
    <property type="match status" value="1"/>
</dbReference>
<dbReference type="Gene3D" id="2.50.20.10">
    <property type="entry name" value="Lipoprotein localisation LolA/LolB/LppX"/>
    <property type="match status" value="1"/>
</dbReference>
<evidence type="ECO:0000313" key="12">
    <source>
        <dbReference type="Proteomes" id="UP000077875"/>
    </source>
</evidence>
<dbReference type="GO" id="GO:0044874">
    <property type="term" value="P:lipoprotein localization to outer membrane"/>
    <property type="evidence" value="ECO:0007669"/>
    <property type="project" value="UniProtKB-UniRule"/>
</dbReference>
<comment type="similarity">
    <text evidence="2 10">Belongs to the LolA family.</text>
</comment>
<dbReference type="SUPFAM" id="SSF89392">
    <property type="entry name" value="Prokaryotic lipoproteins and lipoprotein localization factors"/>
    <property type="match status" value="1"/>
</dbReference>
<evidence type="ECO:0000256" key="5">
    <source>
        <dbReference type="ARBA" id="ARBA00022448"/>
    </source>
</evidence>
<dbReference type="CDD" id="cd16325">
    <property type="entry name" value="LolA"/>
    <property type="match status" value="1"/>
</dbReference>